<dbReference type="SUPFAM" id="SSF57884">
    <property type="entry name" value="Ada DNA repair protein, N-terminal domain (N-Ada 10)"/>
    <property type="match status" value="1"/>
</dbReference>
<keyword evidence="1" id="KW-0010">Activator</keyword>
<reference evidence="4" key="1">
    <citation type="journal article" date="2019" name="Int. J. Syst. Evol. Microbiol.">
        <title>The Global Catalogue of Microorganisms (GCM) 10K type strain sequencing project: providing services to taxonomists for standard genome sequencing and annotation.</title>
        <authorList>
            <consortium name="The Broad Institute Genomics Platform"/>
            <consortium name="The Broad Institute Genome Sequencing Center for Infectious Disease"/>
            <person name="Wu L."/>
            <person name="Ma J."/>
        </authorList>
    </citation>
    <scope>NUCLEOTIDE SEQUENCE [LARGE SCALE GENOMIC DNA]</scope>
    <source>
        <strain evidence="4">CCUG 53762</strain>
    </source>
</reference>
<proteinExistence type="predicted"/>
<feature type="domain" description="Ada DNA repair metal-binding" evidence="2">
    <location>
        <begin position="22"/>
        <end position="69"/>
    </location>
</feature>
<sequence length="83" mass="9760">MIRHADISDNELRSKIRNHEIHFGGNRKLKIYGGLSCASGKRMKRENRVFFTSEQEALQNNYRPCGHCMNKAYKKWKEGMMNV</sequence>
<dbReference type="InterPro" id="IPR004026">
    <property type="entry name" value="Ada_DNA_repair_Zn-bd"/>
</dbReference>
<accession>A0ABW4IIE0</accession>
<dbReference type="EMBL" id="JBHUDG010000050">
    <property type="protein sequence ID" value="MFD1631742.1"/>
    <property type="molecule type" value="Genomic_DNA"/>
</dbReference>
<comment type="caution">
    <text evidence="3">The sequence shown here is derived from an EMBL/GenBank/DDBJ whole genome shotgun (WGS) entry which is preliminary data.</text>
</comment>
<evidence type="ECO:0000259" key="2">
    <source>
        <dbReference type="Pfam" id="PF02805"/>
    </source>
</evidence>
<dbReference type="RefSeq" id="WP_379664108.1">
    <property type="nucleotide sequence ID" value="NZ_JBHUDG010000050.1"/>
</dbReference>
<dbReference type="Pfam" id="PF02805">
    <property type="entry name" value="Ada_Zn_binding"/>
    <property type="match status" value="1"/>
</dbReference>
<evidence type="ECO:0000313" key="3">
    <source>
        <dbReference type="EMBL" id="MFD1631742.1"/>
    </source>
</evidence>
<evidence type="ECO:0000313" key="4">
    <source>
        <dbReference type="Proteomes" id="UP001597118"/>
    </source>
</evidence>
<dbReference type="InterPro" id="IPR035451">
    <property type="entry name" value="Ada-like_dom_sf"/>
</dbReference>
<gene>
    <name evidence="3" type="ORF">ACFSAH_17850</name>
</gene>
<evidence type="ECO:0000256" key="1">
    <source>
        <dbReference type="ARBA" id="ARBA00023159"/>
    </source>
</evidence>
<keyword evidence="4" id="KW-1185">Reference proteome</keyword>
<protein>
    <submittedName>
        <fullName evidence="3">Ada metal-binding domain-containing protein</fullName>
    </submittedName>
</protein>
<organism evidence="3 4">
    <name type="scientific">Pseudopedobacter beijingensis</name>
    <dbReference type="NCBI Taxonomy" id="1207056"/>
    <lineage>
        <taxon>Bacteria</taxon>
        <taxon>Pseudomonadati</taxon>
        <taxon>Bacteroidota</taxon>
        <taxon>Sphingobacteriia</taxon>
        <taxon>Sphingobacteriales</taxon>
        <taxon>Sphingobacteriaceae</taxon>
        <taxon>Pseudopedobacter</taxon>
    </lineage>
</organism>
<dbReference type="Gene3D" id="3.40.10.10">
    <property type="entry name" value="DNA Methylphosphotriester Repair Domain"/>
    <property type="match status" value="1"/>
</dbReference>
<dbReference type="Proteomes" id="UP001597118">
    <property type="component" value="Unassembled WGS sequence"/>
</dbReference>
<name>A0ABW4IIE0_9SPHI</name>